<proteinExistence type="predicted"/>
<sequence>MFRAVFAAATRPVALHRPLSRYVHQKQSYEELKADFARWARKEVVLVGLFLATGLGAVAAYTYRSDAPLHQIVYCINQATIAAEKGNALEARQLTQRAYAIAQSVSPHERHLHELAFSIAAQYEAAEQFHLAKKYYIDSLEHIPYIRNAAEKAELTRMITLDRIAQCCHNLYKQHISPSLYEPYLIRSDVKDAVRYYEKALELHVQYKISTCTPMDVEGCGIWFNYGRLCLDMDQPEKAKPLFDTAKRVAIKCNLPQDKIDLIDDQLAVASRHENGPVDITQQHPHEVM</sequence>
<evidence type="ECO:0008006" key="3">
    <source>
        <dbReference type="Google" id="ProtNLM"/>
    </source>
</evidence>
<name>W4GPL7_APHAT</name>
<organism evidence="2">
    <name type="scientific">Aphanomyces astaci</name>
    <name type="common">Crayfish plague agent</name>
    <dbReference type="NCBI Taxonomy" id="112090"/>
    <lineage>
        <taxon>Eukaryota</taxon>
        <taxon>Sar</taxon>
        <taxon>Stramenopiles</taxon>
        <taxon>Oomycota</taxon>
        <taxon>Saprolegniomycetes</taxon>
        <taxon>Saprolegniales</taxon>
        <taxon>Verrucalvaceae</taxon>
        <taxon>Aphanomyces</taxon>
    </lineage>
</organism>
<dbReference type="GeneID" id="20808399"/>
<dbReference type="OrthoDB" id="64326at2759"/>
<dbReference type="EMBL" id="KI913125">
    <property type="protein sequence ID" value="ETV80959.1"/>
    <property type="molecule type" value="Genomic_DNA"/>
</dbReference>
<protein>
    <recommendedName>
        <fullName evidence="3">Tetratricopeptide repeat-like domain-containing protein</fullName>
    </recommendedName>
</protein>
<gene>
    <name evidence="2" type="ORF">H257_06403</name>
</gene>
<reference evidence="2" key="1">
    <citation type="submission" date="2013-12" db="EMBL/GenBank/DDBJ databases">
        <title>The Genome Sequence of Aphanomyces astaci APO3.</title>
        <authorList>
            <consortium name="The Broad Institute Genomics Platform"/>
            <person name="Russ C."/>
            <person name="Tyler B."/>
            <person name="van West P."/>
            <person name="Dieguez-Uribeondo J."/>
            <person name="Young S.K."/>
            <person name="Zeng Q."/>
            <person name="Gargeya S."/>
            <person name="Fitzgerald M."/>
            <person name="Abouelleil A."/>
            <person name="Alvarado L."/>
            <person name="Chapman S.B."/>
            <person name="Gainer-Dewar J."/>
            <person name="Goldberg J."/>
            <person name="Griggs A."/>
            <person name="Gujja S."/>
            <person name="Hansen M."/>
            <person name="Howarth C."/>
            <person name="Imamovic A."/>
            <person name="Ireland A."/>
            <person name="Larimer J."/>
            <person name="McCowan C."/>
            <person name="Murphy C."/>
            <person name="Pearson M."/>
            <person name="Poon T.W."/>
            <person name="Priest M."/>
            <person name="Roberts A."/>
            <person name="Saif S."/>
            <person name="Shea T."/>
            <person name="Sykes S."/>
            <person name="Wortman J."/>
            <person name="Nusbaum C."/>
            <person name="Birren B."/>
        </authorList>
    </citation>
    <scope>NUCLEOTIDE SEQUENCE [LARGE SCALE GENOMIC DNA]</scope>
    <source>
        <strain evidence="2">APO3</strain>
    </source>
</reference>
<evidence type="ECO:0000313" key="2">
    <source>
        <dbReference type="EMBL" id="ETV80959.1"/>
    </source>
</evidence>
<feature type="transmembrane region" description="Helical" evidence="1">
    <location>
        <begin position="44"/>
        <end position="63"/>
    </location>
</feature>
<evidence type="ECO:0000256" key="1">
    <source>
        <dbReference type="SAM" id="Phobius"/>
    </source>
</evidence>
<dbReference type="Gene3D" id="1.25.40.10">
    <property type="entry name" value="Tetratricopeptide repeat domain"/>
    <property type="match status" value="1"/>
</dbReference>
<keyword evidence="1" id="KW-0472">Membrane</keyword>
<accession>W4GPL7</accession>
<keyword evidence="1" id="KW-1133">Transmembrane helix</keyword>
<dbReference type="AlphaFoldDB" id="W4GPL7"/>
<dbReference type="VEuPathDB" id="FungiDB:H257_06403"/>
<keyword evidence="1" id="KW-0812">Transmembrane</keyword>
<dbReference type="InterPro" id="IPR011990">
    <property type="entry name" value="TPR-like_helical_dom_sf"/>
</dbReference>
<dbReference type="SUPFAM" id="SSF48452">
    <property type="entry name" value="TPR-like"/>
    <property type="match status" value="1"/>
</dbReference>
<dbReference type="RefSeq" id="XP_009829906.1">
    <property type="nucleotide sequence ID" value="XM_009831604.1"/>
</dbReference>